<gene>
    <name evidence="1" type="ORF">D2T33_15480</name>
</gene>
<accession>A0A443IQF1</accession>
<keyword evidence="2" id="KW-1185">Reference proteome</keyword>
<protein>
    <recommendedName>
        <fullName evidence="3">DUF3077 domain-containing protein</fullName>
    </recommendedName>
</protein>
<evidence type="ECO:0008006" key="3">
    <source>
        <dbReference type="Google" id="ProtNLM"/>
    </source>
</evidence>
<proteinExistence type="predicted"/>
<sequence>MIDYDIFKDLDPEKHCVSFAYAVGNLAKVGRLALENDDGGIGSEHKEAAVASLFEVIEAMMCVVIDGSEDFERQLKKGPWAPEKPAAA</sequence>
<comment type="caution">
    <text evidence="1">The sequence shown here is derived from an EMBL/GenBank/DDBJ whole genome shotgun (WGS) entry which is preliminary data.</text>
</comment>
<dbReference type="AlphaFoldDB" id="A0A443IQF1"/>
<dbReference type="Proteomes" id="UP000285710">
    <property type="component" value="Unassembled WGS sequence"/>
</dbReference>
<dbReference type="EMBL" id="SAUW01000017">
    <property type="protein sequence ID" value="RWR08495.1"/>
    <property type="molecule type" value="Genomic_DNA"/>
</dbReference>
<reference evidence="1 2" key="2">
    <citation type="submission" date="2019-01" db="EMBL/GenBank/DDBJ databases">
        <authorList>
            <person name="Li Y."/>
        </authorList>
    </citation>
    <scope>NUCLEOTIDE SEQUENCE [LARGE SCALE GENOMIC DNA]</scope>
    <source>
        <strain evidence="1 2">2D-5</strain>
    </source>
</reference>
<dbReference type="RefSeq" id="WP_128270355.1">
    <property type="nucleotide sequence ID" value="NZ_SAUW01000017.1"/>
</dbReference>
<name>A0A443IQF1_9RHOB</name>
<evidence type="ECO:0000313" key="1">
    <source>
        <dbReference type="EMBL" id="RWR08495.1"/>
    </source>
</evidence>
<reference evidence="1 2" key="1">
    <citation type="submission" date="2019-01" db="EMBL/GenBank/DDBJ databases">
        <title>Sinorhodobacter populi sp. nov. isolated from the symptomatic bark tissue of Populus euramericana canker.</title>
        <authorList>
            <person name="Xu G."/>
        </authorList>
    </citation>
    <scope>NUCLEOTIDE SEQUENCE [LARGE SCALE GENOMIC DNA]</scope>
    <source>
        <strain evidence="1 2">2D-5</strain>
    </source>
</reference>
<evidence type="ECO:0000313" key="2">
    <source>
        <dbReference type="Proteomes" id="UP000285710"/>
    </source>
</evidence>
<organism evidence="1 2">
    <name type="scientific">Paenirhodobacter populi</name>
    <dbReference type="NCBI Taxonomy" id="2306993"/>
    <lineage>
        <taxon>Bacteria</taxon>
        <taxon>Pseudomonadati</taxon>
        <taxon>Pseudomonadota</taxon>
        <taxon>Alphaproteobacteria</taxon>
        <taxon>Rhodobacterales</taxon>
        <taxon>Rhodobacter group</taxon>
        <taxon>Paenirhodobacter</taxon>
    </lineage>
</organism>